<accession>A0A6H9WKP1</accession>
<dbReference type="PANTHER" id="PTHR34846:SF11">
    <property type="entry name" value="4-CARBOXYMUCONOLACTONE DECARBOXYLASE FAMILY PROTEIN (AFU_ORTHOLOGUE AFUA_6G11590)"/>
    <property type="match status" value="1"/>
</dbReference>
<gene>
    <name evidence="1" type="ORF">F8O04_11565</name>
</gene>
<name>A0A6H9WKP1_9MICO</name>
<dbReference type="Proteomes" id="UP000431744">
    <property type="component" value="Unassembled WGS sequence"/>
</dbReference>
<comment type="caution">
    <text evidence="1">The sequence shown here is derived from an EMBL/GenBank/DDBJ whole genome shotgun (WGS) entry which is preliminary data.</text>
</comment>
<dbReference type="EMBL" id="WBJY01000002">
    <property type="protein sequence ID" value="KAB1648329.1"/>
    <property type="molecule type" value="Genomic_DNA"/>
</dbReference>
<keyword evidence="2" id="KW-1185">Reference proteome</keyword>
<protein>
    <submittedName>
        <fullName evidence="1">Carboxymuconolactone decarboxylase family protein</fullName>
    </submittedName>
</protein>
<organism evidence="1 2">
    <name type="scientific">Pseudoclavibacter endophyticus</name>
    <dbReference type="NCBI Taxonomy" id="1778590"/>
    <lineage>
        <taxon>Bacteria</taxon>
        <taxon>Bacillati</taxon>
        <taxon>Actinomycetota</taxon>
        <taxon>Actinomycetes</taxon>
        <taxon>Micrococcales</taxon>
        <taxon>Microbacteriaceae</taxon>
        <taxon>Pseudoclavibacter</taxon>
    </lineage>
</organism>
<dbReference type="Gene3D" id="1.20.1290.10">
    <property type="entry name" value="AhpD-like"/>
    <property type="match status" value="1"/>
</dbReference>
<dbReference type="AlphaFoldDB" id="A0A6H9WKP1"/>
<dbReference type="PANTHER" id="PTHR34846">
    <property type="entry name" value="4-CARBOXYMUCONOLACTONE DECARBOXYLASE FAMILY PROTEIN (AFU_ORTHOLOGUE AFUA_6G11590)"/>
    <property type="match status" value="1"/>
</dbReference>
<sequence>MSKRLPRLMPDEMTDEQRDISEKFTGGKRVTPASAFSLVHPDGGLIGPPNAWLLSPPLARIFEQAGGAMRFELTLSDRCREIALLLHAFFRDSAFELYAHRKAGLAAGLSNEEIEALSDRVPPQFESEEERATFDVTVAILDRKTLDDTEYADAVGVLGERALFELVSLVGYYDMIATQLSVFDVQAPDS</sequence>
<dbReference type="OrthoDB" id="949132at2"/>
<dbReference type="RefSeq" id="WP_158029524.1">
    <property type="nucleotide sequence ID" value="NZ_BMHG01000001.1"/>
</dbReference>
<dbReference type="SUPFAM" id="SSF69118">
    <property type="entry name" value="AhpD-like"/>
    <property type="match status" value="1"/>
</dbReference>
<evidence type="ECO:0000313" key="2">
    <source>
        <dbReference type="Proteomes" id="UP000431744"/>
    </source>
</evidence>
<dbReference type="InterPro" id="IPR029032">
    <property type="entry name" value="AhpD-like"/>
</dbReference>
<reference evidence="1 2" key="1">
    <citation type="submission" date="2019-09" db="EMBL/GenBank/DDBJ databases">
        <title>Phylogeny of genus Pseudoclavibacter and closely related genus.</title>
        <authorList>
            <person name="Li Y."/>
        </authorList>
    </citation>
    <scope>NUCLEOTIDE SEQUENCE [LARGE SCALE GENOMIC DNA]</scope>
    <source>
        <strain evidence="1 2">EGI 60007</strain>
    </source>
</reference>
<evidence type="ECO:0000313" key="1">
    <source>
        <dbReference type="EMBL" id="KAB1648329.1"/>
    </source>
</evidence>
<proteinExistence type="predicted"/>